<sequence length="398" mass="45016">MPQEEVIKCKIYRAEDGNNHEPQWERPGFKKDEIETRVKDVVMFRNNYLPNCYKLFVEVTYELPKKGRNEPLGISNRHGLVTRVNYASPFKGAILPGDVLLSVNGTNVCFEEKTTVMGQVEDKTTSQQTSKQKNPEKKGTGKEGEKKDAKPAFWAGAQEFKSVVSKILASKKETKITITVARLKTRVGTFKCPPGITPTPGYNLDLALLYQFKYLKLGLNMQQTGQRVVVNYTMPDSVSHISLNIGEAILAVDESVVTNLEDVRTRILDGCKENGWVRLIVEYPNTDQFKNMVRGQLATAQKTNDRPNYSLCGDVKKYCEEGVEALKNGKELDPVLKEPTKESDRKEPEKKKKESLVEFRKTTDEIGIPTEWNSKLFVLLPPLKTKDSESTDNSQMKK</sequence>
<dbReference type="SMART" id="SM00228">
    <property type="entry name" value="PDZ"/>
    <property type="match status" value="2"/>
</dbReference>
<dbReference type="PANTHER" id="PTHR31327:SF10">
    <property type="entry name" value="PDZ DOMAIN-CONTAINING PROTEIN"/>
    <property type="match status" value="1"/>
</dbReference>
<protein>
    <recommendedName>
        <fullName evidence="2">PDZ domain-containing protein</fullName>
    </recommendedName>
</protein>
<keyword evidence="4" id="KW-1185">Reference proteome</keyword>
<proteinExistence type="predicted"/>
<dbReference type="SUPFAM" id="SSF50156">
    <property type="entry name" value="PDZ domain-like"/>
    <property type="match status" value="2"/>
</dbReference>
<dbReference type="EMBL" id="PDUG01000004">
    <property type="protein sequence ID" value="PIC32493.1"/>
    <property type="molecule type" value="Genomic_DNA"/>
</dbReference>
<feature type="domain" description="PDZ" evidence="2">
    <location>
        <begin position="60"/>
        <end position="108"/>
    </location>
</feature>
<dbReference type="OrthoDB" id="5847145at2759"/>
<evidence type="ECO:0000313" key="4">
    <source>
        <dbReference type="Proteomes" id="UP000230233"/>
    </source>
</evidence>
<accession>A0A2G5TZ27</accession>
<feature type="region of interest" description="Disordered" evidence="1">
    <location>
        <begin position="120"/>
        <end position="149"/>
    </location>
</feature>
<dbReference type="InterPro" id="IPR036034">
    <property type="entry name" value="PDZ_sf"/>
</dbReference>
<dbReference type="STRING" id="1611254.A0A2G5TZ27"/>
<comment type="caution">
    <text evidence="3">The sequence shown here is derived from an EMBL/GenBank/DDBJ whole genome shotgun (WGS) entry which is preliminary data.</text>
</comment>
<evidence type="ECO:0000256" key="1">
    <source>
        <dbReference type="SAM" id="MobiDB-lite"/>
    </source>
</evidence>
<dbReference type="PANTHER" id="PTHR31327">
    <property type="entry name" value="SPERM MEIOSIS PDZ DOMAIN CONTAINING PROTEINS-RELATED"/>
    <property type="match status" value="1"/>
</dbReference>
<name>A0A2G5TZ27_9PELO</name>
<dbReference type="PROSITE" id="PS50106">
    <property type="entry name" value="PDZ"/>
    <property type="match status" value="1"/>
</dbReference>
<dbReference type="InterPro" id="IPR040264">
    <property type="entry name" value="T15H9.4-like"/>
</dbReference>
<evidence type="ECO:0000259" key="2">
    <source>
        <dbReference type="PROSITE" id="PS50106"/>
    </source>
</evidence>
<dbReference type="AlphaFoldDB" id="A0A2G5TZ27"/>
<organism evidence="3 4">
    <name type="scientific">Caenorhabditis nigoni</name>
    <dbReference type="NCBI Taxonomy" id="1611254"/>
    <lineage>
        <taxon>Eukaryota</taxon>
        <taxon>Metazoa</taxon>
        <taxon>Ecdysozoa</taxon>
        <taxon>Nematoda</taxon>
        <taxon>Chromadorea</taxon>
        <taxon>Rhabditida</taxon>
        <taxon>Rhabditina</taxon>
        <taxon>Rhabditomorpha</taxon>
        <taxon>Rhabditoidea</taxon>
        <taxon>Rhabditidae</taxon>
        <taxon>Peloderinae</taxon>
        <taxon>Caenorhabditis</taxon>
    </lineage>
</organism>
<reference evidence="4" key="1">
    <citation type="submission" date="2017-10" db="EMBL/GenBank/DDBJ databases">
        <title>Rapid genome shrinkage in a self-fertile nematode reveals novel sperm competition proteins.</title>
        <authorList>
            <person name="Yin D."/>
            <person name="Schwarz E.M."/>
            <person name="Thomas C.G."/>
            <person name="Felde R.L."/>
            <person name="Korf I.F."/>
            <person name="Cutter A.D."/>
            <person name="Schartner C.M."/>
            <person name="Ralston E.J."/>
            <person name="Meyer B.J."/>
            <person name="Haag E.S."/>
        </authorList>
    </citation>
    <scope>NUCLEOTIDE SEQUENCE [LARGE SCALE GENOMIC DNA]</scope>
    <source>
        <strain evidence="4">JU1422</strain>
    </source>
</reference>
<dbReference type="Proteomes" id="UP000230233">
    <property type="component" value="Chromosome IV"/>
</dbReference>
<dbReference type="InterPro" id="IPR001478">
    <property type="entry name" value="PDZ"/>
</dbReference>
<feature type="region of interest" description="Disordered" evidence="1">
    <location>
        <begin position="330"/>
        <end position="356"/>
    </location>
</feature>
<gene>
    <name evidence="3" type="primary">Cni-mpz-4</name>
    <name evidence="3" type="synonym">Cnig_chr_IV.g12803</name>
    <name evidence="3" type="ORF">B9Z55_012803</name>
</gene>
<feature type="compositionally biased region" description="Basic and acidic residues" evidence="1">
    <location>
        <begin position="133"/>
        <end position="149"/>
    </location>
</feature>
<evidence type="ECO:0000313" key="3">
    <source>
        <dbReference type="EMBL" id="PIC32493.1"/>
    </source>
</evidence>